<name>A0AAU7KDX9_9GAMM</name>
<protein>
    <submittedName>
        <fullName evidence="1">Uncharacterized protein</fullName>
    </submittedName>
</protein>
<dbReference type="RefSeq" id="WP_348826481.1">
    <property type="nucleotide sequence ID" value="NZ_CP098827.1"/>
</dbReference>
<gene>
    <name evidence="1" type="ORF">NFG58_10980</name>
</gene>
<reference evidence="1" key="1">
    <citation type="submission" date="2022-06" db="EMBL/GenBank/DDBJ databases">
        <title>A novel DMS-producing enzyme.</title>
        <authorList>
            <person name="Zhang Y."/>
        </authorList>
    </citation>
    <scope>NUCLEOTIDE SEQUENCE</scope>
    <source>
        <strain evidence="1">RT37</strain>
    </source>
</reference>
<sequence length="222" mass="25241">MSLLFCNEDSWKKVGSDIVDSILEKEAPIDLLPWRDSQITCWRRQLPFYDDMFLLSLVCDDWKDQTRVCFLEHAGGARLRLNGDSAPIHQANAEASLRLDEANVVDYLSFFCFFVRGDAGPFYVLERKDDPLLPADFWSATKEGRGEGPTPDALYRPPRLHRSDEATSSFLLSTLIFYGNALFAADMKVFFRGNIEMINDDPLIEKLPVACNFPLKVVPTVH</sequence>
<evidence type="ECO:0000313" key="1">
    <source>
        <dbReference type="EMBL" id="XBO69163.1"/>
    </source>
</evidence>
<organism evidence="1">
    <name type="scientific">Halomonas sp. RT37</name>
    <dbReference type="NCBI Taxonomy" id="2950872"/>
    <lineage>
        <taxon>Bacteria</taxon>
        <taxon>Pseudomonadati</taxon>
        <taxon>Pseudomonadota</taxon>
        <taxon>Gammaproteobacteria</taxon>
        <taxon>Oceanospirillales</taxon>
        <taxon>Halomonadaceae</taxon>
        <taxon>Halomonas</taxon>
    </lineage>
</organism>
<dbReference type="AlphaFoldDB" id="A0AAU7KDX9"/>
<dbReference type="EMBL" id="CP098827">
    <property type="protein sequence ID" value="XBO69163.1"/>
    <property type="molecule type" value="Genomic_DNA"/>
</dbReference>
<proteinExistence type="predicted"/>
<accession>A0AAU7KDX9</accession>